<evidence type="ECO:0000256" key="4">
    <source>
        <dbReference type="SAM" id="SignalP"/>
    </source>
</evidence>
<dbReference type="EMBL" id="JAAXOX010000001">
    <property type="protein sequence ID" value="NKY21701.1"/>
    <property type="molecule type" value="Genomic_DNA"/>
</dbReference>
<feature type="chain" id="PRO_5039411588" evidence="4">
    <location>
        <begin position="22"/>
        <end position="255"/>
    </location>
</feature>
<evidence type="ECO:0000313" key="6">
    <source>
        <dbReference type="Proteomes" id="UP000581206"/>
    </source>
</evidence>
<keyword evidence="3" id="KW-1003">Cell membrane</keyword>
<comment type="caution">
    <text evidence="5">The sequence shown here is derived from an EMBL/GenBank/DDBJ whole genome shotgun (WGS) entry which is preliminary data.</text>
</comment>
<dbReference type="Pfam" id="PF07161">
    <property type="entry name" value="LppX_LprAFG"/>
    <property type="match status" value="1"/>
</dbReference>
<sequence length="255" mass="26860">MRIHRGLAALTLGVAAATVLSGCGNGDEPATATGASTAAADPTPVVAEQETDGLGPDNFAQRTVAALVTAQTMQMSMEMSGQGQTVSISGPVRMTKTSMDMHVDYDMMGMTFDMILVDGQIFMGTEGQYQEMTAADMGAESVEELMAQTDARAQIEGMQAAIVAVEAQGEEDVEGVTTTHYLVTVDPTLLSDVDPEAVAAMGDSFTYDYWVDDQDRPVRMGYSVQGVDAVITYTGFGEPVEIAAPDPSQLVTGLF</sequence>
<organism evidence="5 6">
    <name type="scientific">Cellulomonas denverensis</name>
    <dbReference type="NCBI Taxonomy" id="264297"/>
    <lineage>
        <taxon>Bacteria</taxon>
        <taxon>Bacillati</taxon>
        <taxon>Actinomycetota</taxon>
        <taxon>Actinomycetes</taxon>
        <taxon>Micrococcales</taxon>
        <taxon>Cellulomonadaceae</taxon>
        <taxon>Cellulomonas</taxon>
    </lineage>
</organism>
<evidence type="ECO:0000313" key="5">
    <source>
        <dbReference type="EMBL" id="NKY21701.1"/>
    </source>
</evidence>
<keyword evidence="6" id="KW-1185">Reference proteome</keyword>
<feature type="signal peptide" evidence="4">
    <location>
        <begin position="1"/>
        <end position="21"/>
    </location>
</feature>
<dbReference type="Proteomes" id="UP000581206">
    <property type="component" value="Unassembled WGS sequence"/>
</dbReference>
<name>A0A7X6QY77_9CELL</name>
<comment type="subcellular location">
    <subcellularLocation>
        <location evidence="1">Cell envelope</location>
    </subcellularLocation>
</comment>
<accession>A0A7X6QY77</accession>
<keyword evidence="3" id="KW-0472">Membrane</keyword>
<dbReference type="InterPro" id="IPR029046">
    <property type="entry name" value="LolA/LolB/LppX"/>
</dbReference>
<dbReference type="PROSITE" id="PS51257">
    <property type="entry name" value="PROKAR_LIPOPROTEIN"/>
    <property type="match status" value="1"/>
</dbReference>
<dbReference type="InterPro" id="IPR009830">
    <property type="entry name" value="LppX/LprAFG"/>
</dbReference>
<dbReference type="AlphaFoldDB" id="A0A7X6QY77"/>
<dbReference type="GO" id="GO:0030313">
    <property type="term" value="C:cell envelope"/>
    <property type="evidence" value="ECO:0007669"/>
    <property type="project" value="UniProtKB-SubCell"/>
</dbReference>
<dbReference type="Gene3D" id="2.50.20.20">
    <property type="match status" value="1"/>
</dbReference>
<evidence type="ECO:0000256" key="2">
    <source>
        <dbReference type="ARBA" id="ARBA00009194"/>
    </source>
</evidence>
<dbReference type="SUPFAM" id="SSF89392">
    <property type="entry name" value="Prokaryotic lipoproteins and lipoprotein localization factors"/>
    <property type="match status" value="1"/>
</dbReference>
<dbReference type="RefSeq" id="WP_168628753.1">
    <property type="nucleotide sequence ID" value="NZ_BONL01000010.1"/>
</dbReference>
<reference evidence="5 6" key="1">
    <citation type="submission" date="2020-04" db="EMBL/GenBank/DDBJ databases">
        <title>MicrobeNet Type strains.</title>
        <authorList>
            <person name="Nicholson A.C."/>
        </authorList>
    </citation>
    <scope>NUCLEOTIDE SEQUENCE [LARGE SCALE GENOMIC DNA]</scope>
    <source>
        <strain evidence="5 6">ATCC BAA-788</strain>
    </source>
</reference>
<keyword evidence="4" id="KW-0732">Signal</keyword>
<proteinExistence type="inferred from homology"/>
<evidence type="ECO:0000256" key="3">
    <source>
        <dbReference type="ARBA" id="ARBA00022475"/>
    </source>
</evidence>
<evidence type="ECO:0000256" key="1">
    <source>
        <dbReference type="ARBA" id="ARBA00004196"/>
    </source>
</evidence>
<protein>
    <submittedName>
        <fullName evidence="5">LppX_LprAFG lipoprotein</fullName>
    </submittedName>
</protein>
<gene>
    <name evidence="5" type="ORF">HGA03_03370</name>
</gene>
<comment type="similarity">
    <text evidence="2">Belongs to the LppX/LprAFG lipoprotein family.</text>
</comment>
<keyword evidence="5" id="KW-0449">Lipoprotein</keyword>